<proteinExistence type="predicted"/>
<name>A0A061RWK0_9CHLO</name>
<accession>A0A061RWK0</accession>
<feature type="region of interest" description="Disordered" evidence="1">
    <location>
        <begin position="28"/>
        <end position="69"/>
    </location>
</feature>
<feature type="compositionally biased region" description="Basic and acidic residues" evidence="1">
    <location>
        <begin position="31"/>
        <end position="49"/>
    </location>
</feature>
<feature type="non-terminal residue" evidence="2">
    <location>
        <position position="86"/>
    </location>
</feature>
<evidence type="ECO:0000256" key="1">
    <source>
        <dbReference type="SAM" id="MobiDB-lite"/>
    </source>
</evidence>
<protein>
    <submittedName>
        <fullName evidence="2">Uncharacterized protein</fullName>
    </submittedName>
</protein>
<dbReference type="AlphaFoldDB" id="A0A061RWK0"/>
<dbReference type="EMBL" id="GBEZ01010766">
    <property type="protein sequence ID" value="JAC74951.1"/>
    <property type="molecule type" value="Transcribed_RNA"/>
</dbReference>
<evidence type="ECO:0000313" key="2">
    <source>
        <dbReference type="EMBL" id="JAC74951.1"/>
    </source>
</evidence>
<feature type="region of interest" description="Disordered" evidence="1">
    <location>
        <begin position="1"/>
        <end position="20"/>
    </location>
</feature>
<feature type="compositionally biased region" description="Polar residues" evidence="1">
    <location>
        <begin position="1"/>
        <end position="12"/>
    </location>
</feature>
<gene>
    <name evidence="2" type="ORF">TSPGSL018_24551</name>
</gene>
<sequence length="86" mass="9461">TESTTADASSEGTCKATLGSAARKVLWQRQQKGEKKQREVREQSRKEAARSPLRAADGGSKFPWPRLRDAGGKRRLASLVLARRPA</sequence>
<organism evidence="2">
    <name type="scientific">Tetraselmis sp. GSL018</name>
    <dbReference type="NCBI Taxonomy" id="582737"/>
    <lineage>
        <taxon>Eukaryota</taxon>
        <taxon>Viridiplantae</taxon>
        <taxon>Chlorophyta</taxon>
        <taxon>core chlorophytes</taxon>
        <taxon>Chlorodendrophyceae</taxon>
        <taxon>Chlorodendrales</taxon>
        <taxon>Chlorodendraceae</taxon>
        <taxon>Tetraselmis</taxon>
    </lineage>
</organism>
<feature type="non-terminal residue" evidence="2">
    <location>
        <position position="1"/>
    </location>
</feature>
<reference evidence="2" key="1">
    <citation type="submission" date="2014-05" db="EMBL/GenBank/DDBJ databases">
        <title>The transcriptome of the halophilic microalga Tetraselmis sp. GSL018 isolated from the Great Salt Lake, Utah.</title>
        <authorList>
            <person name="Jinkerson R.E."/>
            <person name="D'Adamo S."/>
            <person name="Posewitz M.C."/>
        </authorList>
    </citation>
    <scope>NUCLEOTIDE SEQUENCE</scope>
    <source>
        <strain evidence="2">GSL018</strain>
    </source>
</reference>